<keyword evidence="2" id="KW-1185">Reference proteome</keyword>
<dbReference type="SUPFAM" id="SSF52799">
    <property type="entry name" value="(Phosphotyrosine protein) phosphatases II"/>
    <property type="match status" value="1"/>
</dbReference>
<name>A0A0D5LTB1_MAREN</name>
<dbReference type="EMBL" id="CP010803">
    <property type="protein sequence ID" value="AJY46608.1"/>
    <property type="molecule type" value="Genomic_DNA"/>
</dbReference>
<dbReference type="STRING" id="1486262.TM49_14465"/>
<dbReference type="PROSITE" id="PS00383">
    <property type="entry name" value="TYR_PHOSPHATASE_1"/>
    <property type="match status" value="1"/>
</dbReference>
<sequence>MSRTIIVAPLARAGEMAARYHCRHMLSLMANGHDFAKPGIVESHHTLRMNDIAFAGTGKLVGPGAQHVSELMEFARRWAFDGPLLVHCWLGVSRSPAAALLVALALLPGLSDAALAGRLRSAAPFATPNRRLIALGDEALGREGRLIEAVAEIGRGAECATGLPFVLDLS</sequence>
<reference evidence="1 2" key="1">
    <citation type="journal article" date="2015" name="Genome Announc.">
        <title>Complete genome sequence of Martelella endophytica YC6887, which has antifungal activity associated with a halophyte.</title>
        <authorList>
            <person name="Khan A."/>
            <person name="Khan H."/>
            <person name="Chung E.J."/>
            <person name="Hossain M.T."/>
            <person name="Chung Y.R."/>
        </authorList>
    </citation>
    <scope>NUCLEOTIDE SEQUENCE [LARGE SCALE GENOMIC DNA]</scope>
    <source>
        <strain evidence="1">YC6887</strain>
    </source>
</reference>
<dbReference type="HOGENOM" id="CLU_120986_0_0_5"/>
<dbReference type="Gene3D" id="3.90.190.10">
    <property type="entry name" value="Protein tyrosine phosphatase superfamily"/>
    <property type="match status" value="1"/>
</dbReference>
<dbReference type="OrthoDB" id="9794527at2"/>
<dbReference type="AlphaFoldDB" id="A0A0D5LTB1"/>
<evidence type="ECO:0000313" key="1">
    <source>
        <dbReference type="EMBL" id="AJY46608.1"/>
    </source>
</evidence>
<evidence type="ECO:0000313" key="2">
    <source>
        <dbReference type="Proteomes" id="UP000032611"/>
    </source>
</evidence>
<dbReference type="KEGG" id="mey:TM49_14465"/>
<dbReference type="Proteomes" id="UP000032611">
    <property type="component" value="Chromosome"/>
</dbReference>
<dbReference type="InterPro" id="IPR016130">
    <property type="entry name" value="Tyr_Pase_AS"/>
</dbReference>
<dbReference type="RefSeq" id="WP_045682282.1">
    <property type="nucleotide sequence ID" value="NZ_CP010803.1"/>
</dbReference>
<gene>
    <name evidence="1" type="ORF">TM49_14465</name>
</gene>
<protein>
    <submittedName>
        <fullName evidence="1">Protein tyrosine phosphatase</fullName>
    </submittedName>
</protein>
<organism evidence="1 2">
    <name type="scientific">Martelella endophytica</name>
    <dbReference type="NCBI Taxonomy" id="1486262"/>
    <lineage>
        <taxon>Bacteria</taxon>
        <taxon>Pseudomonadati</taxon>
        <taxon>Pseudomonadota</taxon>
        <taxon>Alphaproteobacteria</taxon>
        <taxon>Hyphomicrobiales</taxon>
        <taxon>Aurantimonadaceae</taxon>
        <taxon>Martelella</taxon>
    </lineage>
</organism>
<proteinExistence type="predicted"/>
<dbReference type="PATRIC" id="fig|1486262.3.peg.2990"/>
<dbReference type="InterPro" id="IPR029021">
    <property type="entry name" value="Prot-tyrosine_phosphatase-like"/>
</dbReference>
<accession>A0A0D5LTB1</accession>